<dbReference type="InterPro" id="IPR011109">
    <property type="entry name" value="DNA_bind_recombinase_dom"/>
</dbReference>
<dbReference type="InterPro" id="IPR036162">
    <property type="entry name" value="Resolvase-like_N_sf"/>
</dbReference>
<dbReference type="PANTHER" id="PTHR30461:SF23">
    <property type="entry name" value="DNA RECOMBINASE-RELATED"/>
    <property type="match status" value="1"/>
</dbReference>
<dbReference type="InterPro" id="IPR050639">
    <property type="entry name" value="SSR_resolvase"/>
</dbReference>
<evidence type="ECO:0000313" key="3">
    <source>
        <dbReference type="EMBL" id="MDB8743409.1"/>
    </source>
</evidence>
<dbReference type="GO" id="GO:0000150">
    <property type="term" value="F:DNA strand exchange activity"/>
    <property type="evidence" value="ECO:0007669"/>
    <property type="project" value="InterPro"/>
</dbReference>
<dbReference type="SMART" id="SM00857">
    <property type="entry name" value="Resolvase"/>
    <property type="match status" value="1"/>
</dbReference>
<evidence type="ECO:0000259" key="2">
    <source>
        <dbReference type="PROSITE" id="PS51737"/>
    </source>
</evidence>
<dbReference type="Gene3D" id="3.40.50.1390">
    <property type="entry name" value="Resolvase, N-terminal catalytic domain"/>
    <property type="match status" value="1"/>
</dbReference>
<comment type="caution">
    <text evidence="3">The sequence shown here is derived from an EMBL/GenBank/DDBJ whole genome shotgun (WGS) entry which is preliminary data.</text>
</comment>
<dbReference type="Pfam" id="PF14287">
    <property type="entry name" value="DUF4368"/>
    <property type="match status" value="1"/>
</dbReference>
<dbReference type="AlphaFoldDB" id="A0AAW6E0F7"/>
<feature type="domain" description="Resolvase/invertase-type recombinase catalytic" evidence="1">
    <location>
        <begin position="6"/>
        <end position="154"/>
    </location>
</feature>
<feature type="domain" description="Recombinase" evidence="2">
    <location>
        <begin position="162"/>
        <end position="305"/>
    </location>
</feature>
<protein>
    <submittedName>
        <fullName evidence="3">Recombinase family protein</fullName>
    </submittedName>
</protein>
<gene>
    <name evidence="3" type="ORF">PNU62_00055</name>
</gene>
<dbReference type="InterPro" id="IPR025378">
    <property type="entry name" value="DUF4368"/>
</dbReference>
<dbReference type="Gene3D" id="3.90.1750.20">
    <property type="entry name" value="Putative Large Serine Recombinase, Chain B, Domain 2"/>
    <property type="match status" value="1"/>
</dbReference>
<accession>A0AAW6E0F7</accession>
<dbReference type="CDD" id="cd03770">
    <property type="entry name" value="SR_TndX_transposase"/>
    <property type="match status" value="1"/>
</dbReference>
<name>A0AAW6E0F7_9FIRM</name>
<evidence type="ECO:0000313" key="4">
    <source>
        <dbReference type="Proteomes" id="UP001211015"/>
    </source>
</evidence>
<dbReference type="EMBL" id="JAQMLV010000001">
    <property type="protein sequence ID" value="MDB8743409.1"/>
    <property type="molecule type" value="Genomic_DNA"/>
</dbReference>
<dbReference type="InterPro" id="IPR025827">
    <property type="entry name" value="Zn_ribbon_recom_dom"/>
</dbReference>
<dbReference type="InterPro" id="IPR038109">
    <property type="entry name" value="DNA_bind_recomb_sf"/>
</dbReference>
<dbReference type="PANTHER" id="PTHR30461">
    <property type="entry name" value="DNA-INVERTASE FROM LAMBDOID PROPHAGE"/>
    <property type="match status" value="1"/>
</dbReference>
<dbReference type="Pfam" id="PF13408">
    <property type="entry name" value="Zn_ribbon_recom"/>
    <property type="match status" value="1"/>
</dbReference>
<organism evidence="3 4">
    <name type="scientific">Ruminococcus bicirculans</name>
    <name type="common">ex Wegman et al. 2014</name>
    <dbReference type="NCBI Taxonomy" id="1160721"/>
    <lineage>
        <taxon>Bacteria</taxon>
        <taxon>Bacillati</taxon>
        <taxon>Bacillota</taxon>
        <taxon>Clostridia</taxon>
        <taxon>Eubacteriales</taxon>
        <taxon>Oscillospiraceae</taxon>
        <taxon>Ruminococcus</taxon>
    </lineage>
</organism>
<reference evidence="3" key="1">
    <citation type="submission" date="2023-01" db="EMBL/GenBank/DDBJ databases">
        <title>Human gut microbiome strain richness.</title>
        <authorList>
            <person name="Chen-Liaw A."/>
        </authorList>
    </citation>
    <scope>NUCLEOTIDE SEQUENCE</scope>
    <source>
        <strain evidence="3">1001275st1_F4_1001275B_160808</strain>
    </source>
</reference>
<dbReference type="PROSITE" id="PS51736">
    <property type="entry name" value="RECOMBINASES_3"/>
    <property type="match status" value="1"/>
</dbReference>
<sequence>MQTGKITALYVRFSYDDGIDAESGSIEHQKSLLRSYAESNGFTNLSNYADDGYTGTNFNRPDFQRMLGDIHKGLVSTVIVKDMSRLGRNYLMVGQYVEIEFPKHNVRFIAISDNVDSAKGMNDLLPIHNLMNEWYSRDISKKVRAMIRQKGNSGQSIASKLPYGYYNTSEDKQTWLIDESAANVVRRIFDLYLNQSFGMYQIARILKAEGIPRPTYHRRMAKGIKVEADDLCVWSASVVRDILQHREYIGDTVNFRTEITSYKNKKVIHNSDDKLKIFPNTHPAIIDKETFQKVQNKISKVIRHTRNVHSYLFADYLYCMDCHSRMHGRQCYLKGGRTLSAYECSTYRKSKGCCFHGVPEMYLQAEVLAKIQNVLAFAKSNSAEFRQNISKALEEQSDGSKAVIQEELDKAQARTAEIDKYIQGLFEAKVRGEIDGSLFASLKKTYDEEKEQLNKLIIDLITKLSRENEADEKIQLLYAAIRKYDAVWELTPEVLTDFIEKIEVGQVSAENKKISFELRDNQISVFFWGVGIIDFM</sequence>
<dbReference type="InterPro" id="IPR006119">
    <property type="entry name" value="Resolv_N"/>
</dbReference>
<dbReference type="SUPFAM" id="SSF53041">
    <property type="entry name" value="Resolvase-like"/>
    <property type="match status" value="1"/>
</dbReference>
<dbReference type="PROSITE" id="PS51737">
    <property type="entry name" value="RECOMBINASE_DNA_BIND"/>
    <property type="match status" value="1"/>
</dbReference>
<dbReference type="Pfam" id="PF07508">
    <property type="entry name" value="Recombinase"/>
    <property type="match status" value="1"/>
</dbReference>
<dbReference type="Proteomes" id="UP001211015">
    <property type="component" value="Unassembled WGS sequence"/>
</dbReference>
<dbReference type="GO" id="GO:0003677">
    <property type="term" value="F:DNA binding"/>
    <property type="evidence" value="ECO:0007669"/>
    <property type="project" value="InterPro"/>
</dbReference>
<proteinExistence type="predicted"/>
<evidence type="ECO:0000259" key="1">
    <source>
        <dbReference type="PROSITE" id="PS51736"/>
    </source>
</evidence>
<dbReference type="Pfam" id="PF00239">
    <property type="entry name" value="Resolvase"/>
    <property type="match status" value="1"/>
</dbReference>
<dbReference type="RefSeq" id="WP_195388635.1">
    <property type="nucleotide sequence ID" value="NZ_JADNGL010000011.1"/>
</dbReference>